<comment type="caution">
    <text evidence="3">The sequence shown here is derived from an EMBL/GenBank/DDBJ whole genome shotgun (WGS) entry which is preliminary data.</text>
</comment>
<evidence type="ECO:0000256" key="2">
    <source>
        <dbReference type="SAM" id="Coils"/>
    </source>
</evidence>
<dbReference type="Proteomes" id="UP001246372">
    <property type="component" value="Unassembled WGS sequence"/>
</dbReference>
<dbReference type="EMBL" id="JAVXZY010000001">
    <property type="protein sequence ID" value="MDT8997845.1"/>
    <property type="molecule type" value="Genomic_DNA"/>
</dbReference>
<proteinExistence type="predicted"/>
<feature type="coiled-coil region" evidence="2">
    <location>
        <begin position="4"/>
        <end position="59"/>
    </location>
</feature>
<dbReference type="GO" id="GO:0051301">
    <property type="term" value="P:cell division"/>
    <property type="evidence" value="ECO:0007669"/>
    <property type="project" value="UniProtKB-KW"/>
</dbReference>
<name>A0ABU3P6J7_9BURK</name>
<sequence>MSSISDLVDRVERLLLRHEELTRTNALLEQQLQTLSHERDSLRSRLNAARARVDALLDRLPVETETEKNAP</sequence>
<organism evidence="3 4">
    <name type="scientific">Roseateles aquae</name>
    <dbReference type="NCBI Taxonomy" id="3077235"/>
    <lineage>
        <taxon>Bacteria</taxon>
        <taxon>Pseudomonadati</taxon>
        <taxon>Pseudomonadota</taxon>
        <taxon>Betaproteobacteria</taxon>
        <taxon>Burkholderiales</taxon>
        <taxon>Sphaerotilaceae</taxon>
        <taxon>Roseateles</taxon>
    </lineage>
</organism>
<keyword evidence="1 2" id="KW-0175">Coiled coil</keyword>
<dbReference type="RefSeq" id="WP_315648085.1">
    <property type="nucleotide sequence ID" value="NZ_JAVXZY010000001.1"/>
</dbReference>
<protein>
    <submittedName>
        <fullName evidence="3">Cell division protein ZapB</fullName>
    </submittedName>
</protein>
<accession>A0ABU3P6J7</accession>
<evidence type="ECO:0000313" key="4">
    <source>
        <dbReference type="Proteomes" id="UP001246372"/>
    </source>
</evidence>
<keyword evidence="3" id="KW-0132">Cell division</keyword>
<keyword evidence="4" id="KW-1185">Reference proteome</keyword>
<evidence type="ECO:0000256" key="1">
    <source>
        <dbReference type="ARBA" id="ARBA00023054"/>
    </source>
</evidence>
<dbReference type="Gene3D" id="1.20.5.340">
    <property type="match status" value="1"/>
</dbReference>
<gene>
    <name evidence="3" type="primary">zapB</name>
    <name evidence="3" type="ORF">RQP53_00990</name>
</gene>
<keyword evidence="3" id="KW-0131">Cell cycle</keyword>
<dbReference type="Pfam" id="PF06005">
    <property type="entry name" value="ZapB"/>
    <property type="match status" value="1"/>
</dbReference>
<reference evidence="3" key="1">
    <citation type="submission" date="2023-09" db="EMBL/GenBank/DDBJ databases">
        <title>Paucibacter sp. APW11 Genome sequencing and assembly.</title>
        <authorList>
            <person name="Kim I."/>
        </authorList>
    </citation>
    <scope>NUCLEOTIDE SEQUENCE</scope>
    <source>
        <strain evidence="3">APW11</strain>
    </source>
</reference>
<evidence type="ECO:0000313" key="3">
    <source>
        <dbReference type="EMBL" id="MDT8997845.1"/>
    </source>
</evidence>
<dbReference type="InterPro" id="IPR009252">
    <property type="entry name" value="Cell_div_ZapB"/>
</dbReference>